<sequence length="241" mass="27454">MDFISLSMRICLILVITSFGANASNTGGVPAPSMTPFEKGIGYRFAFSPNNEDFSQVGLHRFQYQQSFDEKSRWRLIAQVRDINNTTQYDELRVQYLWLIDKSQGQTRESAFRIDARTRRGSRPEQLALVWTNRWRFAENYSFTGAMIGNWQIGDTAKTGTLVEVRLALQAKLANGGAIALQTFSDMGKLTNMGSFNQQRHSAGFMYSMRVNAVNLQIGYLKGITSATTNDTVRFWMDYRF</sequence>
<accession>A0AAW8QYD8</accession>
<dbReference type="RefSeq" id="WP_311360303.1">
    <property type="nucleotide sequence ID" value="NZ_JAVRIE010000001.1"/>
</dbReference>
<gene>
    <name evidence="2" type="ORF">RM544_03090</name>
</gene>
<dbReference type="AlphaFoldDB" id="A0AAW8QYD8"/>
<protein>
    <recommendedName>
        <fullName evidence="4">Transporter</fullName>
    </recommendedName>
</protein>
<evidence type="ECO:0000313" key="3">
    <source>
        <dbReference type="Proteomes" id="UP001249020"/>
    </source>
</evidence>
<keyword evidence="1" id="KW-0732">Signal</keyword>
<evidence type="ECO:0000313" key="2">
    <source>
        <dbReference type="EMBL" id="MDT0581509.1"/>
    </source>
</evidence>
<feature type="signal peptide" evidence="1">
    <location>
        <begin position="1"/>
        <end position="23"/>
    </location>
</feature>
<reference evidence="2 3" key="1">
    <citation type="submission" date="2023-09" db="EMBL/GenBank/DDBJ databases">
        <authorList>
            <person name="Rey-Velasco X."/>
        </authorList>
    </citation>
    <scope>NUCLEOTIDE SEQUENCE [LARGE SCALE GENOMIC DNA]</scope>
    <source>
        <strain evidence="2 3">W409</strain>
    </source>
</reference>
<name>A0AAW8QYD8_9ALTE</name>
<dbReference type="Proteomes" id="UP001249020">
    <property type="component" value="Unassembled WGS sequence"/>
</dbReference>
<evidence type="ECO:0008006" key="4">
    <source>
        <dbReference type="Google" id="ProtNLM"/>
    </source>
</evidence>
<proteinExistence type="predicted"/>
<feature type="chain" id="PRO_5043813007" description="Transporter" evidence="1">
    <location>
        <begin position="24"/>
        <end position="241"/>
    </location>
</feature>
<dbReference type="EMBL" id="JAVRIE010000001">
    <property type="protein sequence ID" value="MDT0581509.1"/>
    <property type="molecule type" value="Genomic_DNA"/>
</dbReference>
<evidence type="ECO:0000256" key="1">
    <source>
        <dbReference type="SAM" id="SignalP"/>
    </source>
</evidence>
<comment type="caution">
    <text evidence="2">The sequence shown here is derived from an EMBL/GenBank/DDBJ whole genome shotgun (WGS) entry which is preliminary data.</text>
</comment>
<keyword evidence="3" id="KW-1185">Reference proteome</keyword>
<organism evidence="2 3">
    <name type="scientific">Brumicola blandensis</name>
    <dbReference type="NCBI Taxonomy" id="3075611"/>
    <lineage>
        <taxon>Bacteria</taxon>
        <taxon>Pseudomonadati</taxon>
        <taxon>Pseudomonadota</taxon>
        <taxon>Gammaproteobacteria</taxon>
        <taxon>Alteromonadales</taxon>
        <taxon>Alteromonadaceae</taxon>
        <taxon>Brumicola</taxon>
    </lineage>
</organism>